<dbReference type="PROSITE" id="PS00598">
    <property type="entry name" value="CHROMO_1"/>
    <property type="match status" value="1"/>
</dbReference>
<feature type="domain" description="Chromo" evidence="4">
    <location>
        <begin position="241"/>
        <end position="313"/>
    </location>
</feature>
<dbReference type="AlphaFoldDB" id="A0AAV0T026"/>
<organism evidence="5 6">
    <name type="scientific">Peronospora destructor</name>
    <dbReference type="NCBI Taxonomy" id="86335"/>
    <lineage>
        <taxon>Eukaryota</taxon>
        <taxon>Sar</taxon>
        <taxon>Stramenopiles</taxon>
        <taxon>Oomycota</taxon>
        <taxon>Peronosporomycetes</taxon>
        <taxon>Peronosporales</taxon>
        <taxon>Peronosporaceae</taxon>
        <taxon>Peronospora</taxon>
    </lineage>
</organism>
<dbReference type="InterPro" id="IPR023779">
    <property type="entry name" value="Chromodomain_CS"/>
</dbReference>
<evidence type="ECO:0000256" key="2">
    <source>
        <dbReference type="ARBA" id="ARBA00023242"/>
    </source>
</evidence>
<sequence length="316" mass="35083">MSTAAHPETDGQMECDFLLHRQSVTRYVRDALQEAVDKHKENADKRGRKNMDIFRIGDKVLLSADGLRNSAVTNLGVSKLAPRFIGPFTILKTIGDAYTLDISTSLRLHPTFYVGRLKRYNPAKIPEDARWVESVAHRSSVPRDGPDVQPTSREAVFSSVVVPGIDVPTSSSVRVTLDSTGVSQQQSSQLEQHVLKLSQPLVGHRPPGSPLHPHRPGQPGREPYRCDGPPSLVDSVGDVRWIVDHIVGHEDPPRASSAPPSSRISSARRYRVRWLGFPPKEDSWEPRTSLLREIPDVVHDYESKKAAVEGTRGDPR</sequence>
<evidence type="ECO:0000256" key="3">
    <source>
        <dbReference type="SAM" id="MobiDB-lite"/>
    </source>
</evidence>
<dbReference type="Proteomes" id="UP001162029">
    <property type="component" value="Unassembled WGS sequence"/>
</dbReference>
<dbReference type="Pfam" id="PF00385">
    <property type="entry name" value="Chromo"/>
    <property type="match status" value="1"/>
</dbReference>
<dbReference type="InterPro" id="IPR056924">
    <property type="entry name" value="SH3_Tf2-1"/>
</dbReference>
<dbReference type="GO" id="GO:0005634">
    <property type="term" value="C:nucleus"/>
    <property type="evidence" value="ECO:0007669"/>
    <property type="project" value="UniProtKB-SubCell"/>
</dbReference>
<evidence type="ECO:0000256" key="1">
    <source>
        <dbReference type="ARBA" id="ARBA00004123"/>
    </source>
</evidence>
<dbReference type="Gene3D" id="2.40.50.40">
    <property type="match status" value="1"/>
</dbReference>
<dbReference type="CDD" id="cd00024">
    <property type="entry name" value="CD_CSD"/>
    <property type="match status" value="1"/>
</dbReference>
<dbReference type="EMBL" id="CANTFM010000065">
    <property type="protein sequence ID" value="CAI5710142.1"/>
    <property type="molecule type" value="Genomic_DNA"/>
</dbReference>
<feature type="region of interest" description="Disordered" evidence="3">
    <location>
        <begin position="200"/>
        <end position="229"/>
    </location>
</feature>
<comment type="subcellular location">
    <subcellularLocation>
        <location evidence="1">Nucleus</location>
    </subcellularLocation>
</comment>
<dbReference type="SMART" id="SM00298">
    <property type="entry name" value="CHROMO"/>
    <property type="match status" value="1"/>
</dbReference>
<dbReference type="SUPFAM" id="SSF54160">
    <property type="entry name" value="Chromo domain-like"/>
    <property type="match status" value="1"/>
</dbReference>
<protein>
    <recommendedName>
        <fullName evidence="4">Chromo domain-containing protein</fullName>
    </recommendedName>
</protein>
<dbReference type="InterPro" id="IPR016197">
    <property type="entry name" value="Chromo-like_dom_sf"/>
</dbReference>
<dbReference type="Pfam" id="PF24626">
    <property type="entry name" value="SH3_Tf2-1"/>
    <property type="match status" value="1"/>
</dbReference>
<evidence type="ECO:0000313" key="5">
    <source>
        <dbReference type="EMBL" id="CAI5710142.1"/>
    </source>
</evidence>
<evidence type="ECO:0000259" key="4">
    <source>
        <dbReference type="PROSITE" id="PS50013"/>
    </source>
</evidence>
<dbReference type="PROSITE" id="PS50013">
    <property type="entry name" value="CHROMO_2"/>
    <property type="match status" value="1"/>
</dbReference>
<reference evidence="5" key="1">
    <citation type="submission" date="2022-12" db="EMBL/GenBank/DDBJ databases">
        <authorList>
            <person name="Webb A."/>
        </authorList>
    </citation>
    <scope>NUCLEOTIDE SEQUENCE</scope>
    <source>
        <strain evidence="5">Pd1</strain>
    </source>
</reference>
<name>A0AAV0T026_9STRA</name>
<dbReference type="InterPro" id="IPR000953">
    <property type="entry name" value="Chromo/chromo_shadow_dom"/>
</dbReference>
<proteinExistence type="predicted"/>
<accession>A0AAV0T026</accession>
<dbReference type="InterPro" id="IPR023780">
    <property type="entry name" value="Chromo_domain"/>
</dbReference>
<keyword evidence="6" id="KW-1185">Reference proteome</keyword>
<evidence type="ECO:0000313" key="6">
    <source>
        <dbReference type="Proteomes" id="UP001162029"/>
    </source>
</evidence>
<comment type="caution">
    <text evidence="5">The sequence shown here is derived from an EMBL/GenBank/DDBJ whole genome shotgun (WGS) entry which is preliminary data.</text>
</comment>
<keyword evidence="2" id="KW-0539">Nucleus</keyword>
<gene>
    <name evidence="5" type="ORF">PDE001_LOCUS390</name>
</gene>